<dbReference type="Proteomes" id="UP001430584">
    <property type="component" value="Unassembled WGS sequence"/>
</dbReference>
<dbReference type="PANTHER" id="PTHR11735">
    <property type="entry name" value="TRNA N6-ADENOSINE THREONYLCARBAMOYLTRANSFERASE"/>
    <property type="match status" value="1"/>
</dbReference>
<proteinExistence type="inferred from homology"/>
<accession>A0ABR3CUN4</accession>
<dbReference type="Gene3D" id="3.30.420.40">
    <property type="match status" value="3"/>
</dbReference>
<dbReference type="InterPro" id="IPR043129">
    <property type="entry name" value="ATPase_NBD"/>
</dbReference>
<dbReference type="InterPro" id="IPR017860">
    <property type="entry name" value="Peptidase_M22_CS"/>
</dbReference>
<evidence type="ECO:0000256" key="1">
    <source>
        <dbReference type="HAMAP-Rule" id="MF_03179"/>
    </source>
</evidence>
<keyword evidence="1" id="KW-0496">Mitochondrion</keyword>
<dbReference type="RefSeq" id="XP_066637363.1">
    <property type="nucleotide sequence ID" value="XM_066772084.1"/>
</dbReference>
<dbReference type="PANTHER" id="PTHR11735:SF6">
    <property type="entry name" value="TRNA N6-ADENOSINE THREONYLCARBAMOYLTRANSFERASE, MITOCHONDRIAL"/>
    <property type="match status" value="1"/>
</dbReference>
<evidence type="ECO:0000259" key="2">
    <source>
        <dbReference type="Pfam" id="PF00814"/>
    </source>
</evidence>
<dbReference type="GeneID" id="92004658"/>
<feature type="domain" description="Gcp-like" evidence="2">
    <location>
        <begin position="69"/>
        <end position="174"/>
    </location>
</feature>
<dbReference type="InterPro" id="IPR000905">
    <property type="entry name" value="Gcp-like_dom"/>
</dbReference>
<keyword evidence="4" id="KW-1185">Reference proteome</keyword>
<reference evidence="3 4" key="1">
    <citation type="submission" date="2024-02" db="EMBL/GenBank/DDBJ databases">
        <title>De novo assembly and annotation of 12 fungi associated with fruit tree decline syndrome in Ontario, Canada.</title>
        <authorList>
            <person name="Sulman M."/>
            <person name="Ellouze W."/>
            <person name="Ilyukhin E."/>
        </authorList>
    </citation>
    <scope>NUCLEOTIDE SEQUENCE [LARGE SCALE GENOMIC DNA]</scope>
    <source>
        <strain evidence="3 4">FDS-637</strain>
    </source>
</reference>
<gene>
    <name evidence="3" type="primary">QRI7</name>
    <name evidence="3" type="ORF">SLS55_000573</name>
</gene>
<dbReference type="EMBL" id="JAJVCZ030000001">
    <property type="protein sequence ID" value="KAL0264623.1"/>
    <property type="molecule type" value="Genomic_DNA"/>
</dbReference>
<comment type="cofactor">
    <cofactor evidence="1">
        <name>a divalent metal cation</name>
        <dbReference type="ChEBI" id="CHEBI:60240"/>
    </cofactor>
    <text evidence="1">Binds 1 divalent metal cation per subunit.</text>
</comment>
<evidence type="ECO:0000313" key="4">
    <source>
        <dbReference type="Proteomes" id="UP001430584"/>
    </source>
</evidence>
<dbReference type="PROSITE" id="PS01016">
    <property type="entry name" value="GLYCOPROTEASE"/>
    <property type="match status" value="1"/>
</dbReference>
<comment type="similarity">
    <text evidence="1">Belongs to the KAE1 / TsaD family.</text>
</comment>
<comment type="catalytic activity">
    <reaction evidence="1">
        <text>L-threonylcarbamoyladenylate + adenosine(37) in tRNA = N(6)-L-threonylcarbamoyladenosine(37) in tRNA + AMP + H(+)</text>
        <dbReference type="Rhea" id="RHEA:37059"/>
        <dbReference type="Rhea" id="RHEA-COMP:10162"/>
        <dbReference type="Rhea" id="RHEA-COMP:10163"/>
        <dbReference type="ChEBI" id="CHEBI:15378"/>
        <dbReference type="ChEBI" id="CHEBI:73682"/>
        <dbReference type="ChEBI" id="CHEBI:74411"/>
        <dbReference type="ChEBI" id="CHEBI:74418"/>
        <dbReference type="ChEBI" id="CHEBI:456215"/>
        <dbReference type="EC" id="2.3.1.234"/>
    </reaction>
</comment>
<keyword evidence="1" id="KW-0012">Acyltransferase</keyword>
<comment type="caution">
    <text evidence="3">The sequence shown here is derived from an EMBL/GenBank/DDBJ whole genome shotgun (WGS) entry which is preliminary data.</text>
</comment>
<comment type="subunit">
    <text evidence="1">Homodimer.</text>
</comment>
<comment type="subcellular location">
    <subcellularLocation>
        <location evidence="1">Mitochondrion</location>
    </subcellularLocation>
</comment>
<feature type="domain" description="Gcp-like" evidence="2">
    <location>
        <begin position="203"/>
        <end position="465"/>
    </location>
</feature>
<dbReference type="SUPFAM" id="SSF53067">
    <property type="entry name" value="Actin-like ATPase domain"/>
    <property type="match status" value="2"/>
</dbReference>
<dbReference type="Pfam" id="PF00814">
    <property type="entry name" value="TsaD"/>
    <property type="match status" value="2"/>
</dbReference>
<organism evidence="3 4">
    <name type="scientific">Diplodia seriata</name>
    <dbReference type="NCBI Taxonomy" id="420778"/>
    <lineage>
        <taxon>Eukaryota</taxon>
        <taxon>Fungi</taxon>
        <taxon>Dikarya</taxon>
        <taxon>Ascomycota</taxon>
        <taxon>Pezizomycotina</taxon>
        <taxon>Dothideomycetes</taxon>
        <taxon>Dothideomycetes incertae sedis</taxon>
        <taxon>Botryosphaeriales</taxon>
        <taxon>Botryosphaeriaceae</taxon>
        <taxon>Diplodia</taxon>
    </lineage>
</organism>
<dbReference type="HAMAP" id="MF_01445">
    <property type="entry name" value="TsaD"/>
    <property type="match status" value="1"/>
</dbReference>
<protein>
    <submittedName>
        <fullName evidence="3">Mitochondrial tRNAs modification protein</fullName>
    </submittedName>
</protein>
<keyword evidence="1" id="KW-0808">Transferase</keyword>
<sequence length="499" mass="55252">MLRAGFRLRAARCPLLVQQRGLLTLAIETSCDDTSVAVLETRDRCPRTWLDGHDAVLHFHEKVTANNLEYKGVHPIASLESHQETLATLVQKAIKHLPEEDCNNRAYSVVHKIAARDKPEYRLRPDFISVTRGPGMRANLFTGLDTAKGLAVAWNIPLVGVHHMHAHALTPRLVSALSQEVDEKDELRRMFSSATTAEVPPVEPDFPFLSVLISGGHTLVISSESLTKHRVLGSTTDSAIGDCLDKVARLIVPPLLLEKSGDTMYGRLLEGFAFPDGNAAEDYAYAPPKNRGQELTKRPSKWGWAFSPPLAKSPNGLRSMSMDMSFTGLHTAVERVMSFQWDRQTGKLSKIGREPEDVDEEERRVMAREVMRVAFEHLGSRILLALQAVALRDPLLAKTMPVVVSGGVASNRYLRHVILDFLPELTITNLPFSLSTFLAARGFPDVKLVYPPPELCTDNAAMIAWAGVEMFRAGHTTPLVCRALRKWSLEELLTPPNGA</sequence>
<evidence type="ECO:0000313" key="3">
    <source>
        <dbReference type="EMBL" id="KAL0264623.1"/>
    </source>
</evidence>
<dbReference type="InterPro" id="IPR022450">
    <property type="entry name" value="TsaD"/>
</dbReference>
<keyword evidence="1" id="KW-0479">Metal-binding</keyword>
<keyword evidence="1" id="KW-0819">tRNA processing</keyword>
<name>A0ABR3CUN4_9PEZI</name>
<comment type="function">
    <text evidence="1">Required for the formation of a threonylcarbamoyl group on adenosine at position 37 (t(6)A37) in mitochondrial tRNAs that read codons beginning with adenine. Probably involved in the transfer of the threonylcarbamoyl moiety of threonylcarbamoyl-AMP (TC-AMP) to the N6 group of A37. Involved in mitochondrial genome maintenance.</text>
</comment>